<comment type="catalytic activity">
    <reaction evidence="1 13">
        <text>(2S)-2-[5-amino-1-(5-phospho-beta-D-ribosyl)imidazole-4-carboxamido]succinate = 5-amino-1-(5-phospho-beta-D-ribosyl)imidazole-4-carboxamide + fumarate</text>
        <dbReference type="Rhea" id="RHEA:23920"/>
        <dbReference type="ChEBI" id="CHEBI:29806"/>
        <dbReference type="ChEBI" id="CHEBI:58443"/>
        <dbReference type="ChEBI" id="CHEBI:58475"/>
        <dbReference type="EC" id="4.3.2.2"/>
    </reaction>
</comment>
<dbReference type="Pfam" id="PF00206">
    <property type="entry name" value="Lyase_1"/>
    <property type="match status" value="1"/>
</dbReference>
<dbReference type="GO" id="GO:0070626">
    <property type="term" value="F:(S)-2-(5-amino-1-(5-phospho-D-ribosyl)imidazole-4-carboxamido) succinate lyase (fumarate-forming) activity"/>
    <property type="evidence" value="ECO:0007669"/>
    <property type="project" value="TreeGrafter"/>
</dbReference>
<evidence type="ECO:0000256" key="4">
    <source>
        <dbReference type="ARBA" id="ARBA00004734"/>
    </source>
</evidence>
<dbReference type="InterPro" id="IPR022761">
    <property type="entry name" value="Fumarate_lyase_N"/>
</dbReference>
<accession>A0A6F9D6I0</accession>
<keyword evidence="9 13" id="KW-0658">Purine biosynthesis</keyword>
<evidence type="ECO:0000256" key="10">
    <source>
        <dbReference type="ARBA" id="ARBA00023239"/>
    </source>
</evidence>
<gene>
    <name evidence="16" type="primary">Adsl</name>
</gene>
<proteinExistence type="evidence at transcript level"/>
<dbReference type="InterPro" id="IPR000362">
    <property type="entry name" value="Fumarate_lyase_fam"/>
</dbReference>
<dbReference type="SUPFAM" id="SSF48557">
    <property type="entry name" value="L-aspartase-like"/>
    <property type="match status" value="1"/>
</dbReference>
<evidence type="ECO:0000259" key="15">
    <source>
        <dbReference type="SMART" id="SM00998"/>
    </source>
</evidence>
<dbReference type="GO" id="GO:0005829">
    <property type="term" value="C:cytosol"/>
    <property type="evidence" value="ECO:0007669"/>
    <property type="project" value="TreeGrafter"/>
</dbReference>
<sequence>MECDKYQSPLVSRYASVEMSHNFSDRKKFSTWRKLWFILAKAEHKLGLSITAEQLQQLEANIEITKDEIKKAKEVEKTCRHDVMSHVQVFGETCPLAAPIIHLGATSCFVGDNTDLIVIRDAITILLPKLARCISSLSDFAKKRAELPTLGFTHFQPAQLTTVGKRTCLWIQDLISDLSSLQILHESMRFRGIKGATGSQASFLTLFDGDGHKVTELDRLVTELSDFKSSYIITGQTYPRKVDAEILFKLASLGSTVSKICTDIRLLAHLKEVEEPFEISQIGSSAMAYKRNPMRSERCCSLARHLMTLCQNPLQTAATQWFERTLDDSANRRICIPEAFLTADILLNTLQNIAEGLVVYPKVIQKHIDQELPFMATENIIMEMVNEGGKSRQEVHEKIRVLSQQAGSVVKQEGDENDLVDRIRADQYFSCIHDKMKKILDPSTFVGRAPQQTQEFLSLEVEPMLIRYKDQLNIKAHVNV</sequence>
<comment type="pathway">
    <text evidence="4 13">Purine metabolism; AMP biosynthesis via de novo pathway; AMP from IMP: step 2/2.</text>
</comment>
<dbReference type="InterPro" id="IPR004769">
    <property type="entry name" value="Pur_lyase"/>
</dbReference>
<evidence type="ECO:0000256" key="3">
    <source>
        <dbReference type="ARBA" id="ARBA00004706"/>
    </source>
</evidence>
<evidence type="ECO:0000256" key="1">
    <source>
        <dbReference type="ARBA" id="ARBA00000598"/>
    </source>
</evidence>
<evidence type="ECO:0000313" key="16">
    <source>
        <dbReference type="EMBL" id="CAB3220366.1"/>
    </source>
</evidence>
<dbReference type="NCBIfam" id="TIGR00928">
    <property type="entry name" value="purB"/>
    <property type="match status" value="1"/>
</dbReference>
<comment type="subunit">
    <text evidence="6">Homotetramer. Residues from neighboring subunits contribute catalytic and substrate-binding residues to each active site.</text>
</comment>
<name>A0A6F9D6I0_9ASCI</name>
<comment type="pathway">
    <text evidence="3 13">Purine metabolism; IMP biosynthesis via de novo pathway; 5-amino-1-(5-phospho-D-ribosyl)imidazole-4-carboxamide from 5-amino-1-(5-phospho-D-ribosyl)imidazole-4-carboxylate: step 2/2.</text>
</comment>
<dbReference type="PROSITE" id="PS00163">
    <property type="entry name" value="FUMARATE_LYASES"/>
    <property type="match status" value="1"/>
</dbReference>
<dbReference type="Gene3D" id="1.10.275.60">
    <property type="match status" value="1"/>
</dbReference>
<comment type="catalytic activity">
    <reaction evidence="12 13">
        <text>N(6)-(1,2-dicarboxyethyl)-AMP = fumarate + AMP</text>
        <dbReference type="Rhea" id="RHEA:16853"/>
        <dbReference type="ChEBI" id="CHEBI:29806"/>
        <dbReference type="ChEBI" id="CHEBI:57567"/>
        <dbReference type="ChEBI" id="CHEBI:456215"/>
        <dbReference type="EC" id="4.3.2.2"/>
    </reaction>
</comment>
<dbReference type="CDD" id="cd03302">
    <property type="entry name" value="Adenylsuccinate_lyase_2"/>
    <property type="match status" value="1"/>
</dbReference>
<keyword evidence="14" id="KW-0175">Coiled coil</keyword>
<feature type="coiled-coil region" evidence="14">
    <location>
        <begin position="48"/>
        <end position="75"/>
    </location>
</feature>
<dbReference type="UniPathway" id="UPA00074">
    <property type="reaction ID" value="UER00132"/>
</dbReference>
<protein>
    <recommendedName>
        <fullName evidence="8 13">Adenylosuccinate lyase</fullName>
        <shortName evidence="13">ASL</shortName>
        <ecNumber evidence="7 13">4.3.2.2</ecNumber>
    </recommendedName>
    <alternativeName>
        <fullName evidence="11 13">Adenylosuccinase</fullName>
    </alternativeName>
</protein>
<dbReference type="GO" id="GO:0004018">
    <property type="term" value="F:N6-(1,2-dicarboxyethyl)AMP AMP-lyase (fumarate-forming) activity"/>
    <property type="evidence" value="ECO:0007669"/>
    <property type="project" value="InterPro"/>
</dbReference>
<dbReference type="Gene3D" id="1.10.40.30">
    <property type="entry name" value="Fumarase/aspartase (C-terminal domain)"/>
    <property type="match status" value="1"/>
</dbReference>
<dbReference type="InterPro" id="IPR020557">
    <property type="entry name" value="Fumarate_lyase_CS"/>
</dbReference>
<organism evidence="16">
    <name type="scientific">Phallusia mammillata</name>
    <dbReference type="NCBI Taxonomy" id="59560"/>
    <lineage>
        <taxon>Eukaryota</taxon>
        <taxon>Metazoa</taxon>
        <taxon>Chordata</taxon>
        <taxon>Tunicata</taxon>
        <taxon>Ascidiacea</taxon>
        <taxon>Phlebobranchia</taxon>
        <taxon>Ascidiidae</taxon>
        <taxon>Phallusia</taxon>
    </lineage>
</organism>
<evidence type="ECO:0000256" key="11">
    <source>
        <dbReference type="ARBA" id="ARBA00030717"/>
    </source>
</evidence>
<evidence type="ECO:0000256" key="13">
    <source>
        <dbReference type="RuleBase" id="RU361172"/>
    </source>
</evidence>
<dbReference type="AlphaFoldDB" id="A0A6F9D6I0"/>
<evidence type="ECO:0000256" key="6">
    <source>
        <dbReference type="ARBA" id="ARBA00011668"/>
    </source>
</evidence>
<dbReference type="PRINTS" id="PR00149">
    <property type="entry name" value="FUMRATELYASE"/>
</dbReference>
<dbReference type="InterPro" id="IPR008948">
    <property type="entry name" value="L-Aspartase-like"/>
</dbReference>
<evidence type="ECO:0000256" key="7">
    <source>
        <dbReference type="ARBA" id="ARBA00012339"/>
    </source>
</evidence>
<dbReference type="InterPro" id="IPR019468">
    <property type="entry name" value="AdenyloSucc_lyase_C"/>
</dbReference>
<reference evidence="16" key="1">
    <citation type="submission" date="2020-04" db="EMBL/GenBank/DDBJ databases">
        <authorList>
            <person name="Neveu A P."/>
        </authorList>
    </citation>
    <scope>NUCLEOTIDE SEQUENCE</scope>
    <source>
        <tissue evidence="16">Whole embryo</tissue>
    </source>
</reference>
<dbReference type="GO" id="GO:0044208">
    <property type="term" value="P:'de novo' AMP biosynthetic process"/>
    <property type="evidence" value="ECO:0007669"/>
    <property type="project" value="UniProtKB-UniPathway"/>
</dbReference>
<dbReference type="Pfam" id="PF10397">
    <property type="entry name" value="ADSL_C"/>
    <property type="match status" value="1"/>
</dbReference>
<dbReference type="PANTHER" id="PTHR43172">
    <property type="entry name" value="ADENYLOSUCCINATE LYASE"/>
    <property type="match status" value="1"/>
</dbReference>
<dbReference type="PANTHER" id="PTHR43172:SF1">
    <property type="entry name" value="ADENYLOSUCCINATE LYASE"/>
    <property type="match status" value="1"/>
</dbReference>
<comment type="function">
    <text evidence="2">Catalyzes two non-sequential steps in de novo AMP synthesis: converts (S)-2-(5-amino-1-(5-phospho-D-ribosyl)imidazole-4-carboxamido)succinate (SAICAR) to fumarate plus 5-amino-1-(5-phospho-D-ribosyl)imidazole-4-carboxamide, and thereby also contributes to de novo IMP synthesis, and converts succinyladenosine monophosphate (SAMP) to AMP and fumarate.</text>
</comment>
<dbReference type="UniPathway" id="UPA00075">
    <property type="reaction ID" value="UER00336"/>
</dbReference>
<keyword evidence="10 13" id="KW-0456">Lyase</keyword>
<dbReference type="Gene3D" id="1.20.200.10">
    <property type="entry name" value="Fumarase/aspartase (Central domain)"/>
    <property type="match status" value="1"/>
</dbReference>
<evidence type="ECO:0000256" key="14">
    <source>
        <dbReference type="SAM" id="Coils"/>
    </source>
</evidence>
<evidence type="ECO:0000256" key="12">
    <source>
        <dbReference type="ARBA" id="ARBA00047513"/>
    </source>
</evidence>
<dbReference type="FunFam" id="1.10.40.30:FF:000005">
    <property type="entry name" value="Adenylosuccinate lyase"/>
    <property type="match status" value="1"/>
</dbReference>
<evidence type="ECO:0000256" key="5">
    <source>
        <dbReference type="ARBA" id="ARBA00008273"/>
    </source>
</evidence>
<evidence type="ECO:0000256" key="2">
    <source>
        <dbReference type="ARBA" id="ARBA00002971"/>
    </source>
</evidence>
<evidence type="ECO:0000256" key="8">
    <source>
        <dbReference type="ARBA" id="ARBA00017058"/>
    </source>
</evidence>
<dbReference type="SMART" id="SM00998">
    <property type="entry name" value="ADSL_C"/>
    <property type="match status" value="1"/>
</dbReference>
<dbReference type="GO" id="GO:0006189">
    <property type="term" value="P:'de novo' IMP biosynthetic process"/>
    <property type="evidence" value="ECO:0007669"/>
    <property type="project" value="UniProtKB-UniPathway"/>
</dbReference>
<dbReference type="EC" id="4.3.2.2" evidence="7 13"/>
<comment type="similarity">
    <text evidence="5 13">Belongs to the lyase 1 family. Adenylosuccinate lyase subfamily.</text>
</comment>
<evidence type="ECO:0000256" key="9">
    <source>
        <dbReference type="ARBA" id="ARBA00022755"/>
    </source>
</evidence>
<feature type="domain" description="Adenylosuccinate lyase C-terminal" evidence="15">
    <location>
        <begin position="372"/>
        <end position="457"/>
    </location>
</feature>
<dbReference type="EMBL" id="LR782764">
    <property type="protein sequence ID" value="CAB3220366.1"/>
    <property type="molecule type" value="mRNA"/>
</dbReference>